<dbReference type="NCBIfam" id="TIGR02625">
    <property type="entry name" value="YiiL_rotase"/>
    <property type="match status" value="1"/>
</dbReference>
<keyword evidence="1" id="KW-0963">Cytoplasm</keyword>
<dbReference type="GO" id="GO:0019301">
    <property type="term" value="P:rhamnose catabolic process"/>
    <property type="evidence" value="ECO:0007669"/>
    <property type="project" value="UniProtKB-UniRule"/>
</dbReference>
<dbReference type="GO" id="GO:0005737">
    <property type="term" value="C:cytoplasm"/>
    <property type="evidence" value="ECO:0007669"/>
    <property type="project" value="InterPro"/>
</dbReference>
<gene>
    <name evidence="6" type="primary">rhaM</name>
    <name evidence="6" type="ORF">CJ305_09790</name>
</gene>
<dbReference type="PANTHER" id="PTHR34389:SF2">
    <property type="entry name" value="L-RHAMNOSE MUTAROTASE"/>
    <property type="match status" value="1"/>
</dbReference>
<name>A0A2G1VS66_9FLAO</name>
<dbReference type="EMBL" id="NQXA01000004">
    <property type="protein sequence ID" value="PHQ29595.1"/>
    <property type="molecule type" value="Genomic_DNA"/>
</dbReference>
<accession>A0A2G1VS66</accession>
<keyword evidence="7" id="KW-1185">Reference proteome</keyword>
<evidence type="ECO:0000256" key="4">
    <source>
        <dbReference type="ARBA" id="ARBA00023308"/>
    </source>
</evidence>
<dbReference type="InterPro" id="IPR013448">
    <property type="entry name" value="L-rhamnose_mutarotase"/>
</dbReference>
<keyword evidence="2" id="KW-0413">Isomerase</keyword>
<evidence type="ECO:0000313" key="6">
    <source>
        <dbReference type="EMBL" id="PHQ29595.1"/>
    </source>
</evidence>
<evidence type="ECO:0000256" key="3">
    <source>
        <dbReference type="ARBA" id="ARBA00023277"/>
    </source>
</evidence>
<protein>
    <recommendedName>
        <fullName evidence="5">L-rhamnose mutarotase</fullName>
        <ecNumber evidence="5">5.1.3.32</ecNumber>
    </recommendedName>
</protein>
<evidence type="ECO:0000256" key="2">
    <source>
        <dbReference type="ARBA" id="ARBA00023235"/>
    </source>
</evidence>
<dbReference type="AlphaFoldDB" id="A0A2G1VS66"/>
<dbReference type="GO" id="GO:0062192">
    <property type="term" value="F:L-rhamnose mutarotase activity"/>
    <property type="evidence" value="ECO:0007669"/>
    <property type="project" value="UniProtKB-UniRule"/>
</dbReference>
<dbReference type="RefSeq" id="WP_099646089.1">
    <property type="nucleotide sequence ID" value="NZ_KZ319290.1"/>
</dbReference>
<dbReference type="Gene3D" id="3.30.70.100">
    <property type="match status" value="1"/>
</dbReference>
<sequence length="107" mass="12629">MITHCFTMQLKPGFEDEYKRRHDNIWPELQDLLSESGIEEYYIHLDEKTGILFAFQKLKANHTTSELPQDPIVKKWWSYMADIMKTNPDNSPVEIGLKEVFRLKPSS</sequence>
<keyword evidence="4" id="KW-0684">Rhamnose metabolism</keyword>
<dbReference type="Proteomes" id="UP000229433">
    <property type="component" value="Unassembled WGS sequence"/>
</dbReference>
<reference evidence="6 7" key="1">
    <citation type="submission" date="2017-08" db="EMBL/GenBank/DDBJ databases">
        <title>The whole genome shortgun sequences of strain Leeuwenhoekiella nanhaiensis G18 from the South China Sea.</title>
        <authorList>
            <person name="Liu Q."/>
        </authorList>
    </citation>
    <scope>NUCLEOTIDE SEQUENCE [LARGE SCALE GENOMIC DNA]</scope>
    <source>
        <strain evidence="6 7">G18</strain>
    </source>
</reference>
<dbReference type="EC" id="5.1.3.32" evidence="5"/>
<dbReference type="HAMAP" id="MF_01663">
    <property type="entry name" value="L_rham_rotase"/>
    <property type="match status" value="1"/>
</dbReference>
<dbReference type="PANTHER" id="PTHR34389">
    <property type="entry name" value="L-RHAMNOSE MUTAROTASE"/>
    <property type="match status" value="1"/>
</dbReference>
<comment type="caution">
    <text evidence="6">The sequence shown here is derived from an EMBL/GenBank/DDBJ whole genome shotgun (WGS) entry which is preliminary data.</text>
</comment>
<evidence type="ECO:0000256" key="5">
    <source>
        <dbReference type="NCBIfam" id="TIGR02625"/>
    </source>
</evidence>
<dbReference type="InterPro" id="IPR011008">
    <property type="entry name" value="Dimeric_a/b-barrel"/>
</dbReference>
<dbReference type="SUPFAM" id="SSF54909">
    <property type="entry name" value="Dimeric alpha+beta barrel"/>
    <property type="match status" value="1"/>
</dbReference>
<proteinExistence type="inferred from homology"/>
<dbReference type="InterPro" id="IPR008000">
    <property type="entry name" value="Rham/fucose_mutarotase"/>
</dbReference>
<dbReference type="Pfam" id="PF05336">
    <property type="entry name" value="rhaM"/>
    <property type="match status" value="1"/>
</dbReference>
<evidence type="ECO:0000313" key="7">
    <source>
        <dbReference type="Proteomes" id="UP000229433"/>
    </source>
</evidence>
<organism evidence="6 7">
    <name type="scientific">Leeuwenhoekiella nanhaiensis</name>
    <dbReference type="NCBI Taxonomy" id="1655491"/>
    <lineage>
        <taxon>Bacteria</taxon>
        <taxon>Pseudomonadati</taxon>
        <taxon>Bacteroidota</taxon>
        <taxon>Flavobacteriia</taxon>
        <taxon>Flavobacteriales</taxon>
        <taxon>Flavobacteriaceae</taxon>
        <taxon>Leeuwenhoekiella</taxon>
    </lineage>
</organism>
<keyword evidence="3" id="KW-0119">Carbohydrate metabolism</keyword>
<dbReference type="OrthoDB" id="9799608at2"/>
<evidence type="ECO:0000256" key="1">
    <source>
        <dbReference type="ARBA" id="ARBA00022490"/>
    </source>
</evidence>